<reference evidence="2 3" key="1">
    <citation type="submission" date="2021-07" db="EMBL/GenBank/DDBJ databases">
        <title>Whole Genome Sequence of Nocardia Iowensis.</title>
        <authorList>
            <person name="Lamm A."/>
            <person name="Collins-Fairclough A.M."/>
            <person name="Bunk B."/>
            <person name="Sproer C."/>
        </authorList>
    </citation>
    <scope>NUCLEOTIDE SEQUENCE [LARGE SCALE GENOMIC DNA]</scope>
    <source>
        <strain evidence="2 3">NRRL 5646</strain>
    </source>
</reference>
<name>A0ABX8RFA9_NOCIO</name>
<evidence type="ECO:0000313" key="3">
    <source>
        <dbReference type="Proteomes" id="UP000694257"/>
    </source>
</evidence>
<gene>
    <name evidence="2" type="ORF">KV110_22065</name>
</gene>
<dbReference type="EMBL" id="CP078145">
    <property type="protein sequence ID" value="QXN88293.1"/>
    <property type="molecule type" value="Genomic_DNA"/>
</dbReference>
<evidence type="ECO:0000313" key="2">
    <source>
        <dbReference type="EMBL" id="QXN88293.1"/>
    </source>
</evidence>
<accession>A0ABX8RFA9</accession>
<proteinExistence type="predicted"/>
<dbReference type="Proteomes" id="UP000694257">
    <property type="component" value="Chromosome"/>
</dbReference>
<evidence type="ECO:0000256" key="1">
    <source>
        <dbReference type="SAM" id="MobiDB-lite"/>
    </source>
</evidence>
<organism evidence="2 3">
    <name type="scientific">Nocardia iowensis</name>
    <dbReference type="NCBI Taxonomy" id="204891"/>
    <lineage>
        <taxon>Bacteria</taxon>
        <taxon>Bacillati</taxon>
        <taxon>Actinomycetota</taxon>
        <taxon>Actinomycetes</taxon>
        <taxon>Mycobacteriales</taxon>
        <taxon>Nocardiaceae</taxon>
        <taxon>Nocardia</taxon>
    </lineage>
</organism>
<protein>
    <submittedName>
        <fullName evidence="2">Uncharacterized protein</fullName>
    </submittedName>
</protein>
<sequence length="51" mass="5471">MSRAKDTDDENADESKEPAPGPTDQGREGGMATRELAPELTTPDDTQEPPD</sequence>
<dbReference type="RefSeq" id="WP_218469176.1">
    <property type="nucleotide sequence ID" value="NZ_BAABJN010000008.1"/>
</dbReference>
<keyword evidence="3" id="KW-1185">Reference proteome</keyword>
<feature type="region of interest" description="Disordered" evidence="1">
    <location>
        <begin position="1"/>
        <end position="51"/>
    </location>
</feature>